<sequence length="131" mass="13654">TDDDILASSGTRILYSNAGSGMLNPNAKYSMDVAPDIVLKGALDTKPAHYEIYGLARWFKAMSQSATGGPIRGRVSFAGGVGGDVTVHVIPRFLQFTGNVLAGEGIGRYGPGMLPDATFKANGTPAPIPEI</sequence>
<proteinExistence type="predicted"/>
<name>A0AAW5EVD0_NOVHA</name>
<dbReference type="EMBL" id="JAIBCX010000422">
    <property type="protein sequence ID" value="MCJ8355772.1"/>
    <property type="molecule type" value="Genomic_DNA"/>
</dbReference>
<gene>
    <name evidence="1" type="ORF">K1W68_17585</name>
</gene>
<evidence type="ECO:0000313" key="2">
    <source>
        <dbReference type="Proteomes" id="UP001202887"/>
    </source>
</evidence>
<reference evidence="1" key="2">
    <citation type="submission" date="2022-03" db="EMBL/GenBank/DDBJ databases">
        <authorList>
            <person name="Ryngajllo M."/>
            <person name="Jacek P."/>
            <person name="Kubiak K."/>
        </authorList>
    </citation>
    <scope>NUCLEOTIDE SEQUENCE</scope>
    <source>
        <strain evidence="1">SI1</strain>
    </source>
</reference>
<evidence type="ECO:0000313" key="1">
    <source>
        <dbReference type="EMBL" id="MCJ8355772.1"/>
    </source>
</evidence>
<reference evidence="1" key="1">
    <citation type="journal article" date="2021" name="Polymers (Basel)">
        <title>Highly Stretchable Bacterial Cellulose Produced by Komagataeibacter hansenii SI1.</title>
        <authorList>
            <person name="Cielecka I."/>
            <person name="Ryngajllo M."/>
            <person name="Maniukiewicz W."/>
            <person name="Bielecki S."/>
        </authorList>
    </citation>
    <scope>NUCLEOTIDE SEQUENCE</scope>
    <source>
        <strain evidence="1">SI1</strain>
    </source>
</reference>
<feature type="non-terminal residue" evidence="1">
    <location>
        <position position="131"/>
    </location>
</feature>
<evidence type="ECO:0008006" key="3">
    <source>
        <dbReference type="Google" id="ProtNLM"/>
    </source>
</evidence>
<accession>A0AAW5EVD0</accession>
<dbReference type="AlphaFoldDB" id="A0AAW5EVD0"/>
<comment type="caution">
    <text evidence="1">The sequence shown here is derived from an EMBL/GenBank/DDBJ whole genome shotgun (WGS) entry which is preliminary data.</text>
</comment>
<feature type="non-terminal residue" evidence="1">
    <location>
        <position position="1"/>
    </location>
</feature>
<organism evidence="1 2">
    <name type="scientific">Novacetimonas hansenii</name>
    <name type="common">Komagataeibacter hansenii</name>
    <dbReference type="NCBI Taxonomy" id="436"/>
    <lineage>
        <taxon>Bacteria</taxon>
        <taxon>Pseudomonadati</taxon>
        <taxon>Pseudomonadota</taxon>
        <taxon>Alphaproteobacteria</taxon>
        <taxon>Acetobacterales</taxon>
        <taxon>Acetobacteraceae</taxon>
        <taxon>Novacetimonas</taxon>
    </lineage>
</organism>
<protein>
    <recommendedName>
        <fullName evidence="3">AsmA-like C-terminal domain-containing protein</fullName>
    </recommendedName>
</protein>
<dbReference type="Proteomes" id="UP001202887">
    <property type="component" value="Unassembled WGS sequence"/>
</dbReference>